<protein>
    <submittedName>
        <fullName evidence="2">Uncharacterized protein</fullName>
    </submittedName>
</protein>
<feature type="compositionally biased region" description="Polar residues" evidence="1">
    <location>
        <begin position="27"/>
        <end position="42"/>
    </location>
</feature>
<dbReference type="Proteomes" id="UP001066276">
    <property type="component" value="Chromosome 4_2"/>
</dbReference>
<organism evidence="2 3">
    <name type="scientific">Pleurodeles waltl</name>
    <name type="common">Iberian ribbed newt</name>
    <dbReference type="NCBI Taxonomy" id="8319"/>
    <lineage>
        <taxon>Eukaryota</taxon>
        <taxon>Metazoa</taxon>
        <taxon>Chordata</taxon>
        <taxon>Craniata</taxon>
        <taxon>Vertebrata</taxon>
        <taxon>Euteleostomi</taxon>
        <taxon>Amphibia</taxon>
        <taxon>Batrachia</taxon>
        <taxon>Caudata</taxon>
        <taxon>Salamandroidea</taxon>
        <taxon>Salamandridae</taxon>
        <taxon>Pleurodelinae</taxon>
        <taxon>Pleurodeles</taxon>
    </lineage>
</organism>
<comment type="caution">
    <text evidence="2">The sequence shown here is derived from an EMBL/GenBank/DDBJ whole genome shotgun (WGS) entry which is preliminary data.</text>
</comment>
<dbReference type="EMBL" id="JANPWB010000008">
    <property type="protein sequence ID" value="KAJ1162043.1"/>
    <property type="molecule type" value="Genomic_DNA"/>
</dbReference>
<keyword evidence="3" id="KW-1185">Reference proteome</keyword>
<gene>
    <name evidence="2" type="ORF">NDU88_002522</name>
</gene>
<accession>A0AAV7SFD6</accession>
<evidence type="ECO:0000313" key="3">
    <source>
        <dbReference type="Proteomes" id="UP001066276"/>
    </source>
</evidence>
<proteinExistence type="predicted"/>
<evidence type="ECO:0000256" key="1">
    <source>
        <dbReference type="SAM" id="MobiDB-lite"/>
    </source>
</evidence>
<name>A0AAV7SFD6_PLEWA</name>
<sequence length="126" mass="13720">MPSGKPSSKHSRQLLFSEAIAQPKIMATQQSSPNPVPASTDSRTLDASDRILQEIAMVGRRLEAMDLKITLLSAASASIRTDIACFSEKAADLDQRLTSVEDHIGILSEHDAELFSLRGKLTELEN</sequence>
<dbReference type="AlphaFoldDB" id="A0AAV7SFD6"/>
<reference evidence="2" key="1">
    <citation type="journal article" date="2022" name="bioRxiv">
        <title>Sequencing and chromosome-scale assembly of the giantPleurodeles waltlgenome.</title>
        <authorList>
            <person name="Brown T."/>
            <person name="Elewa A."/>
            <person name="Iarovenko S."/>
            <person name="Subramanian E."/>
            <person name="Araus A.J."/>
            <person name="Petzold A."/>
            <person name="Susuki M."/>
            <person name="Suzuki K.-i.T."/>
            <person name="Hayashi T."/>
            <person name="Toyoda A."/>
            <person name="Oliveira C."/>
            <person name="Osipova E."/>
            <person name="Leigh N.D."/>
            <person name="Simon A."/>
            <person name="Yun M.H."/>
        </authorList>
    </citation>
    <scope>NUCLEOTIDE SEQUENCE</scope>
    <source>
        <strain evidence="2">20211129_DDA</strain>
        <tissue evidence="2">Liver</tissue>
    </source>
</reference>
<evidence type="ECO:0000313" key="2">
    <source>
        <dbReference type="EMBL" id="KAJ1162043.1"/>
    </source>
</evidence>
<feature type="region of interest" description="Disordered" evidence="1">
    <location>
        <begin position="26"/>
        <end position="45"/>
    </location>
</feature>